<evidence type="ECO:0000313" key="2">
    <source>
        <dbReference type="Proteomes" id="UP000786185"/>
    </source>
</evidence>
<dbReference type="AlphaFoldDB" id="A0AAW4BNA0"/>
<proteinExistence type="predicted"/>
<name>A0AAW4BNA0_VIBAN</name>
<gene>
    <name evidence="1" type="ORF">ERJ77_22210</name>
</gene>
<feature type="non-terminal residue" evidence="1">
    <location>
        <position position="75"/>
    </location>
</feature>
<dbReference type="Proteomes" id="UP000786185">
    <property type="component" value="Unassembled WGS sequence"/>
</dbReference>
<organism evidence="1 2">
    <name type="scientific">Vibrio anguillarum</name>
    <name type="common">Listonella anguillarum</name>
    <dbReference type="NCBI Taxonomy" id="55601"/>
    <lineage>
        <taxon>Bacteria</taxon>
        <taxon>Pseudomonadati</taxon>
        <taxon>Pseudomonadota</taxon>
        <taxon>Gammaproteobacteria</taxon>
        <taxon>Vibrionales</taxon>
        <taxon>Vibrionaceae</taxon>
        <taxon>Vibrio</taxon>
    </lineage>
</organism>
<dbReference type="EMBL" id="SCLC01000671">
    <property type="protein sequence ID" value="MBF4437148.1"/>
    <property type="molecule type" value="Genomic_DNA"/>
</dbReference>
<feature type="non-terminal residue" evidence="1">
    <location>
        <position position="1"/>
    </location>
</feature>
<accession>A0AAW4BNA0</accession>
<protein>
    <submittedName>
        <fullName evidence="1">ATP-binding protein</fullName>
    </submittedName>
</protein>
<keyword evidence="1" id="KW-0067">ATP-binding</keyword>
<evidence type="ECO:0000313" key="1">
    <source>
        <dbReference type="EMBL" id="MBF4437148.1"/>
    </source>
</evidence>
<dbReference type="GO" id="GO:0005524">
    <property type="term" value="F:ATP binding"/>
    <property type="evidence" value="ECO:0007669"/>
    <property type="project" value="UniProtKB-KW"/>
</dbReference>
<keyword evidence="1" id="KW-0547">Nucleotide-binding</keyword>
<comment type="caution">
    <text evidence="1">The sequence shown here is derived from an EMBL/GenBank/DDBJ whole genome shotgun (WGS) entry which is preliminary data.</text>
</comment>
<sequence>GKSVIVDLANDKNQVVEVKAGSVQILDTPPASNENVYFVRPDYLKPMATPLLLDGDERKALNKLRPFINTDDKTF</sequence>
<reference evidence="1" key="1">
    <citation type="journal article" date="2021" name="PeerJ">
        <title>Analysis of 44 Vibrio anguillarum genomes reveals high genetic diversity.</title>
        <authorList>
            <person name="Hansen M.J."/>
            <person name="Dalsgaard I."/>
        </authorList>
    </citation>
    <scope>NUCLEOTIDE SEQUENCE</scope>
    <source>
        <strain evidence="1">850617-1/1</strain>
    </source>
</reference>